<keyword evidence="3" id="KW-1185">Reference proteome</keyword>
<dbReference type="InterPro" id="IPR053772">
    <property type="entry name" value="At1g61320/At1g61330-like"/>
</dbReference>
<protein>
    <recommendedName>
        <fullName evidence="1">FBD domain-containing protein</fullName>
    </recommendedName>
</protein>
<dbReference type="Proteomes" id="UP000631114">
    <property type="component" value="Unassembled WGS sequence"/>
</dbReference>
<sequence>MGLINVARLRLGVSYIEFLTRVLDFSACRPTSFVCLKHLVLDIKPTETQLQVMAFLLQSYPNLQTLSLWVHYAITNSPTMERYCLSKNLSAKGILKHLKTVKIHGFDGTEAELDVVRYFLESADKLENMDITLLISTAQRSSEPNEYL</sequence>
<feature type="domain" description="FBD" evidence="1">
    <location>
        <begin position="94"/>
        <end position="130"/>
    </location>
</feature>
<proteinExistence type="predicted"/>
<dbReference type="EMBL" id="JADFTS010000006">
    <property type="protein sequence ID" value="KAF9603197.1"/>
    <property type="molecule type" value="Genomic_DNA"/>
</dbReference>
<name>A0A835HRN8_9MAGN</name>
<reference evidence="2 3" key="1">
    <citation type="submission" date="2020-10" db="EMBL/GenBank/DDBJ databases">
        <title>The Coptis chinensis genome and diversification of protoberbering-type alkaloids.</title>
        <authorList>
            <person name="Wang B."/>
            <person name="Shu S."/>
            <person name="Song C."/>
            <person name="Liu Y."/>
        </authorList>
    </citation>
    <scope>NUCLEOTIDE SEQUENCE [LARGE SCALE GENOMIC DNA]</scope>
    <source>
        <strain evidence="2">HL-2020</strain>
        <tissue evidence="2">Leaf</tissue>
    </source>
</reference>
<evidence type="ECO:0000313" key="2">
    <source>
        <dbReference type="EMBL" id="KAF9603197.1"/>
    </source>
</evidence>
<dbReference type="PANTHER" id="PTHR34145:SF28">
    <property type="entry name" value="F-BOX DOMAIN-CONTAINING PROTEIN"/>
    <property type="match status" value="1"/>
</dbReference>
<dbReference type="AlphaFoldDB" id="A0A835HRN8"/>
<dbReference type="OrthoDB" id="585311at2759"/>
<organism evidence="2 3">
    <name type="scientific">Coptis chinensis</name>
    <dbReference type="NCBI Taxonomy" id="261450"/>
    <lineage>
        <taxon>Eukaryota</taxon>
        <taxon>Viridiplantae</taxon>
        <taxon>Streptophyta</taxon>
        <taxon>Embryophyta</taxon>
        <taxon>Tracheophyta</taxon>
        <taxon>Spermatophyta</taxon>
        <taxon>Magnoliopsida</taxon>
        <taxon>Ranunculales</taxon>
        <taxon>Ranunculaceae</taxon>
        <taxon>Coptidoideae</taxon>
        <taxon>Coptis</taxon>
    </lineage>
</organism>
<evidence type="ECO:0000313" key="3">
    <source>
        <dbReference type="Proteomes" id="UP000631114"/>
    </source>
</evidence>
<dbReference type="Pfam" id="PF08387">
    <property type="entry name" value="FBD"/>
    <property type="match status" value="1"/>
</dbReference>
<dbReference type="PANTHER" id="PTHR34145">
    <property type="entry name" value="OS02G0105600 PROTEIN"/>
    <property type="match status" value="1"/>
</dbReference>
<gene>
    <name evidence="2" type="ORF">IFM89_034530</name>
</gene>
<dbReference type="InterPro" id="IPR006566">
    <property type="entry name" value="FBD"/>
</dbReference>
<evidence type="ECO:0000259" key="1">
    <source>
        <dbReference type="Pfam" id="PF08387"/>
    </source>
</evidence>
<comment type="caution">
    <text evidence="2">The sequence shown here is derived from an EMBL/GenBank/DDBJ whole genome shotgun (WGS) entry which is preliminary data.</text>
</comment>
<accession>A0A835HRN8</accession>